<evidence type="ECO:0000313" key="2">
    <source>
        <dbReference type="Proteomes" id="UP000214606"/>
    </source>
</evidence>
<dbReference type="EMBL" id="CP017703">
    <property type="protein sequence ID" value="ASS89025.1"/>
    <property type="molecule type" value="Genomic_DNA"/>
</dbReference>
<dbReference type="RefSeq" id="WP_094244397.1">
    <property type="nucleotide sequence ID" value="NZ_CP017703.1"/>
</dbReference>
<gene>
    <name evidence="1" type="ORF">AP3564_00985</name>
</gene>
<name>A0A223E1J6_9BACI</name>
<dbReference type="AlphaFoldDB" id="A0A223E1J6"/>
<organism evidence="1 2">
    <name type="scientific">Aeribacillus pallidus</name>
    <dbReference type="NCBI Taxonomy" id="33936"/>
    <lineage>
        <taxon>Bacteria</taxon>
        <taxon>Bacillati</taxon>
        <taxon>Bacillota</taxon>
        <taxon>Bacilli</taxon>
        <taxon>Bacillales</taxon>
        <taxon>Bacillaceae</taxon>
        <taxon>Aeribacillus</taxon>
    </lineage>
</organism>
<evidence type="ECO:0000313" key="1">
    <source>
        <dbReference type="EMBL" id="ASS89025.1"/>
    </source>
</evidence>
<accession>A0A223E1J6</accession>
<reference evidence="1 2" key="1">
    <citation type="submission" date="2016-10" db="EMBL/GenBank/DDBJ databases">
        <title>The whole genome sequencing and assembly of Aeribacillus pallidus KCTC3564 strain.</title>
        <authorList>
            <person name="Lee Y.-J."/>
            <person name="Park M.-K."/>
            <person name="Yi H."/>
            <person name="Bahn Y.-S."/>
            <person name="Kim J.F."/>
            <person name="Lee D.-W."/>
        </authorList>
    </citation>
    <scope>NUCLEOTIDE SEQUENCE [LARGE SCALE GENOMIC DNA]</scope>
    <source>
        <strain evidence="1 2">KCTC3564</strain>
    </source>
</reference>
<dbReference type="KEGG" id="apak:AP3564_00985"/>
<proteinExistence type="predicted"/>
<sequence length="139" mass="16214">MKNRELSTIKNDLKIITSNKLNSSQSKLLLIGIIFEIIQRRDLFPKNSDLKMFVNQVFVAPMDSIKPFKDYLFLSRTLLGSRIGKIILFDFEYKNVIKTVETLRNLLPGKEDKEKNISSSKWNDDGMNEWINFIRGNVK</sequence>
<protein>
    <submittedName>
        <fullName evidence="1">Uncharacterized protein</fullName>
    </submittedName>
</protein>
<dbReference type="Proteomes" id="UP000214606">
    <property type="component" value="Chromosome"/>
</dbReference>